<accession>A0A3M0GAJ5</accession>
<evidence type="ECO:0000313" key="6">
    <source>
        <dbReference type="Proteomes" id="UP000281985"/>
    </source>
</evidence>
<organism evidence="5 6">
    <name type="scientific">Dokdonia sinensis</name>
    <dbReference type="NCBI Taxonomy" id="2479847"/>
    <lineage>
        <taxon>Bacteria</taxon>
        <taxon>Pseudomonadati</taxon>
        <taxon>Bacteroidota</taxon>
        <taxon>Flavobacteriia</taxon>
        <taxon>Flavobacteriales</taxon>
        <taxon>Flavobacteriaceae</taxon>
        <taxon>Dokdonia</taxon>
    </lineage>
</organism>
<feature type="domain" description="HYR" evidence="4">
    <location>
        <begin position="273"/>
        <end position="355"/>
    </location>
</feature>
<dbReference type="InterPro" id="IPR016187">
    <property type="entry name" value="CTDL_fold"/>
</dbReference>
<evidence type="ECO:0000256" key="1">
    <source>
        <dbReference type="ARBA" id="ARBA00022729"/>
    </source>
</evidence>
<dbReference type="InterPro" id="IPR013783">
    <property type="entry name" value="Ig-like_fold"/>
</dbReference>
<dbReference type="PROSITE" id="PS50825">
    <property type="entry name" value="HYR"/>
    <property type="match status" value="2"/>
</dbReference>
<evidence type="ECO:0000259" key="4">
    <source>
        <dbReference type="PROSITE" id="PS50825"/>
    </source>
</evidence>
<name>A0A3M0GAJ5_9FLAO</name>
<evidence type="ECO:0000256" key="2">
    <source>
        <dbReference type="ARBA" id="ARBA00022737"/>
    </source>
</evidence>
<dbReference type="InterPro" id="IPR026444">
    <property type="entry name" value="Secre_tail"/>
</dbReference>
<keyword evidence="1" id="KW-0732">Signal</keyword>
<feature type="domain" description="C-type lectin" evidence="3">
    <location>
        <begin position="137"/>
        <end position="216"/>
    </location>
</feature>
<keyword evidence="2" id="KW-0677">Repeat</keyword>
<keyword evidence="6" id="KW-1185">Reference proteome</keyword>
<dbReference type="InterPro" id="IPR001304">
    <property type="entry name" value="C-type_lectin-like"/>
</dbReference>
<dbReference type="SMART" id="SM00034">
    <property type="entry name" value="CLECT"/>
    <property type="match status" value="1"/>
</dbReference>
<feature type="domain" description="HYR" evidence="4">
    <location>
        <begin position="447"/>
        <end position="530"/>
    </location>
</feature>
<dbReference type="AlphaFoldDB" id="A0A3M0GAJ5"/>
<evidence type="ECO:0000313" key="5">
    <source>
        <dbReference type="EMBL" id="RMB58039.1"/>
    </source>
</evidence>
<dbReference type="Gene3D" id="3.10.100.10">
    <property type="entry name" value="Mannose-Binding Protein A, subunit A"/>
    <property type="match status" value="1"/>
</dbReference>
<dbReference type="InterPro" id="IPR003410">
    <property type="entry name" value="HYR_dom"/>
</dbReference>
<dbReference type="PROSITE" id="PS50041">
    <property type="entry name" value="C_TYPE_LECTIN_2"/>
    <property type="match status" value="1"/>
</dbReference>
<dbReference type="Pfam" id="PF18962">
    <property type="entry name" value="Por_Secre_tail"/>
    <property type="match status" value="1"/>
</dbReference>
<dbReference type="SUPFAM" id="SSF56436">
    <property type="entry name" value="C-type lectin-like"/>
    <property type="match status" value="1"/>
</dbReference>
<dbReference type="EMBL" id="REFV01000009">
    <property type="protein sequence ID" value="RMB58039.1"/>
    <property type="molecule type" value="Genomic_DNA"/>
</dbReference>
<proteinExistence type="predicted"/>
<dbReference type="Gene3D" id="2.60.40.10">
    <property type="entry name" value="Immunoglobulins"/>
    <property type="match status" value="1"/>
</dbReference>
<dbReference type="PANTHER" id="PTHR24273:SF32">
    <property type="entry name" value="HYALIN"/>
    <property type="match status" value="1"/>
</dbReference>
<dbReference type="Proteomes" id="UP000281985">
    <property type="component" value="Unassembled WGS sequence"/>
</dbReference>
<protein>
    <submittedName>
        <fullName evidence="5">HYR domain-containing protein</fullName>
    </submittedName>
</protein>
<comment type="caution">
    <text evidence="5">The sequence shown here is derived from an EMBL/GenBank/DDBJ whole genome shotgun (WGS) entry which is preliminary data.</text>
</comment>
<reference evidence="5 6" key="1">
    <citation type="submission" date="2018-10" db="EMBL/GenBank/DDBJ databases">
        <title>Dokdonia luteus sp. nov., isolated from sea water.</title>
        <authorList>
            <person name="Zhou L.Y."/>
            <person name="Du Z.J."/>
        </authorList>
    </citation>
    <scope>NUCLEOTIDE SEQUENCE [LARGE SCALE GENOMIC DNA]</scope>
    <source>
        <strain evidence="5 6">SH27</strain>
    </source>
</reference>
<dbReference type="InterPro" id="IPR016186">
    <property type="entry name" value="C-type_lectin-like/link_sf"/>
</dbReference>
<sequence length="621" mass="65003">MVTGGTNSGNGVITISYTIDATLTAGLASGSAYPIGTTENTLSFIDGGGNTVSCNFNVMIEDNEDPVLMVPADIAQDTDAGVCGAVVNYTITTSDNCDFAPETVAGFSLLGTFNEKTYFLSDVAMGPGAIYSDAATNGYELVSITSAAENAFVRLEANAAGATGDLTIGFNDLDVEGTFVWQNGDPVTYTNWNSGEPNNQGDEDYVTMQPSGRWADFPNIGGNRYIIQFDGSLEQTAGLASGEVFPVGTTTNTYVLTDAFGNSVTESFDVVVTDNENPDAQCVADFTVQLDANGQATITAADIDNGSTDACGIASTSVDVTDFDCSNVGANVVTLTVTDNNGNTSTCTTTVTVEDTTGVVVVSGPVDIFTGTGPNDDACSTVVNYDPVTIDSFVLDNNCGDSTTFAVSQTGGLGSGSVFPVGTTTETYTIVDNNGNETEYSFEITISDTTNPVIDCPEDIIVSEDENDLYVILDYTTGASDNCSTGDDLTITQTPVAGTSVGVGVTTVTVEATDLVGNTTTCSFDITVDSTLGIDEDESTLGDIEIYPNPTSNTINVEIGSQGVEKIVLFDIKGRKLKEFEIANSGQFTTQIDLGDFAEGVYLLQFIKNKEQVTKRIIKRN</sequence>
<dbReference type="Pfam" id="PF02494">
    <property type="entry name" value="HYR"/>
    <property type="match status" value="2"/>
</dbReference>
<dbReference type="NCBIfam" id="TIGR04183">
    <property type="entry name" value="Por_Secre_tail"/>
    <property type="match status" value="1"/>
</dbReference>
<evidence type="ECO:0000259" key="3">
    <source>
        <dbReference type="PROSITE" id="PS50041"/>
    </source>
</evidence>
<gene>
    <name evidence="5" type="ORF">EAX61_10500</name>
</gene>
<dbReference type="PANTHER" id="PTHR24273">
    <property type="entry name" value="FI04643P-RELATED"/>
    <property type="match status" value="1"/>
</dbReference>
<dbReference type="Pfam" id="PF00059">
    <property type="entry name" value="Lectin_C"/>
    <property type="match status" value="1"/>
</dbReference>